<evidence type="ECO:0000313" key="7">
    <source>
        <dbReference type="Proteomes" id="UP000822688"/>
    </source>
</evidence>
<dbReference type="InterPro" id="IPR051433">
    <property type="entry name" value="CIBP"/>
</dbReference>
<dbReference type="PROSITE" id="PS50222">
    <property type="entry name" value="EF_HAND_2"/>
    <property type="match status" value="1"/>
</dbReference>
<keyword evidence="3" id="KW-0106">Calcium</keyword>
<comment type="caution">
    <text evidence="6">The sequence shown here is derived from an EMBL/GenBank/DDBJ whole genome shotgun (WGS) entry which is preliminary data.</text>
</comment>
<evidence type="ECO:0000256" key="2">
    <source>
        <dbReference type="ARBA" id="ARBA00022737"/>
    </source>
</evidence>
<dbReference type="PANTHER" id="PTHR45791:SF1">
    <property type="entry name" value="CALCIUM AND INTEGRIN BINDING FAMILY MEMBER 1"/>
    <property type="match status" value="1"/>
</dbReference>
<accession>A0A8T0IP17</accession>
<dbReference type="PANTHER" id="PTHR45791">
    <property type="entry name" value="CALCIUM AND INTEGRIN BINDING FAMILY MEMBER 2"/>
    <property type="match status" value="1"/>
</dbReference>
<dbReference type="SUPFAM" id="SSF47473">
    <property type="entry name" value="EF-hand"/>
    <property type="match status" value="1"/>
</dbReference>
<protein>
    <recommendedName>
        <fullName evidence="5">EF-hand domain-containing protein</fullName>
    </recommendedName>
</protein>
<proteinExistence type="predicted"/>
<dbReference type="InterPro" id="IPR011992">
    <property type="entry name" value="EF-hand-dom_pair"/>
</dbReference>
<evidence type="ECO:0000256" key="1">
    <source>
        <dbReference type="ARBA" id="ARBA00022723"/>
    </source>
</evidence>
<dbReference type="InterPro" id="IPR018247">
    <property type="entry name" value="EF_Hand_1_Ca_BS"/>
</dbReference>
<evidence type="ECO:0000256" key="4">
    <source>
        <dbReference type="ARBA" id="ARBA00022842"/>
    </source>
</evidence>
<dbReference type="AlphaFoldDB" id="A0A8T0IP17"/>
<keyword evidence="7" id="KW-1185">Reference proteome</keyword>
<evidence type="ECO:0000313" key="6">
    <source>
        <dbReference type="EMBL" id="KAG0584932.1"/>
    </source>
</evidence>
<gene>
    <name evidence="6" type="ORF">KC19_3G244700</name>
</gene>
<dbReference type="GO" id="GO:0005509">
    <property type="term" value="F:calcium ion binding"/>
    <property type="evidence" value="ECO:0007669"/>
    <property type="project" value="InterPro"/>
</dbReference>
<keyword evidence="2" id="KW-0677">Repeat</keyword>
<name>A0A8T0IP17_CERPU</name>
<sequence>MKIDQMRVNPFAFRIGMVFSEDGSGRLTFQKFLTIISTFSRHTSSELKTIWIFALWDFDGDDVIDFNDIMRGIGLITSAGVISHPSKKILERPPSSEGLDEYELRDIADKVTYESDPKKVGLSYTDFRGLLLRMPDLVANFNIFVL</sequence>
<keyword evidence="4" id="KW-0460">Magnesium</keyword>
<reference evidence="6" key="1">
    <citation type="submission" date="2020-06" db="EMBL/GenBank/DDBJ databases">
        <title>WGS assembly of Ceratodon purpureus strain R40.</title>
        <authorList>
            <person name="Carey S.B."/>
            <person name="Jenkins J."/>
            <person name="Shu S."/>
            <person name="Lovell J.T."/>
            <person name="Sreedasyam A."/>
            <person name="Maumus F."/>
            <person name="Tiley G.P."/>
            <person name="Fernandez-Pozo N."/>
            <person name="Barry K."/>
            <person name="Chen C."/>
            <person name="Wang M."/>
            <person name="Lipzen A."/>
            <person name="Daum C."/>
            <person name="Saski C.A."/>
            <person name="Payton A.C."/>
            <person name="Mcbreen J.C."/>
            <person name="Conrad R.E."/>
            <person name="Kollar L.M."/>
            <person name="Olsson S."/>
            <person name="Huttunen S."/>
            <person name="Landis J.B."/>
            <person name="Wickett N.J."/>
            <person name="Johnson M.G."/>
            <person name="Rensing S.A."/>
            <person name="Grimwood J."/>
            <person name="Schmutz J."/>
            <person name="Mcdaniel S.F."/>
        </authorList>
    </citation>
    <scope>NUCLEOTIDE SEQUENCE</scope>
    <source>
        <strain evidence="6">R40</strain>
    </source>
</reference>
<organism evidence="6 7">
    <name type="scientific">Ceratodon purpureus</name>
    <name type="common">Fire moss</name>
    <name type="synonym">Dicranum purpureum</name>
    <dbReference type="NCBI Taxonomy" id="3225"/>
    <lineage>
        <taxon>Eukaryota</taxon>
        <taxon>Viridiplantae</taxon>
        <taxon>Streptophyta</taxon>
        <taxon>Embryophyta</taxon>
        <taxon>Bryophyta</taxon>
        <taxon>Bryophytina</taxon>
        <taxon>Bryopsida</taxon>
        <taxon>Dicranidae</taxon>
        <taxon>Pseudoditrichales</taxon>
        <taxon>Ditrichaceae</taxon>
        <taxon>Ceratodon</taxon>
    </lineage>
</organism>
<dbReference type="Proteomes" id="UP000822688">
    <property type="component" value="Chromosome 3"/>
</dbReference>
<dbReference type="EMBL" id="CM026423">
    <property type="protein sequence ID" value="KAG0584932.1"/>
    <property type="molecule type" value="Genomic_DNA"/>
</dbReference>
<keyword evidence="1" id="KW-0479">Metal-binding</keyword>
<dbReference type="Gene3D" id="1.10.238.10">
    <property type="entry name" value="EF-hand"/>
    <property type="match status" value="1"/>
</dbReference>
<evidence type="ECO:0000256" key="3">
    <source>
        <dbReference type="ARBA" id="ARBA00022837"/>
    </source>
</evidence>
<dbReference type="InterPro" id="IPR002048">
    <property type="entry name" value="EF_hand_dom"/>
</dbReference>
<dbReference type="PROSITE" id="PS00018">
    <property type="entry name" value="EF_HAND_1"/>
    <property type="match status" value="1"/>
</dbReference>
<evidence type="ECO:0000259" key="5">
    <source>
        <dbReference type="PROSITE" id="PS50222"/>
    </source>
</evidence>
<feature type="domain" description="EF-hand" evidence="5">
    <location>
        <begin position="44"/>
        <end position="79"/>
    </location>
</feature>